<feature type="non-terminal residue" evidence="1">
    <location>
        <position position="81"/>
    </location>
</feature>
<dbReference type="GO" id="GO:0000028">
    <property type="term" value="P:ribosomal small subunit assembly"/>
    <property type="evidence" value="ECO:0007669"/>
    <property type="project" value="TreeGrafter"/>
</dbReference>
<dbReference type="GO" id="GO:0034388">
    <property type="term" value="C:Pwp2p-containing subcomplex of 90S preribosome"/>
    <property type="evidence" value="ECO:0007669"/>
    <property type="project" value="TreeGrafter"/>
</dbReference>
<dbReference type="PANTHER" id="PTHR19858">
    <property type="entry name" value="WD40 REPEAT PROTEIN"/>
    <property type="match status" value="1"/>
</dbReference>
<dbReference type="SUPFAM" id="SSF50978">
    <property type="entry name" value="WD40 repeat-like"/>
    <property type="match status" value="1"/>
</dbReference>
<evidence type="ECO:0000313" key="1">
    <source>
        <dbReference type="EMBL" id="KIH48110.1"/>
    </source>
</evidence>
<reference evidence="1 2" key="1">
    <citation type="submission" date="2013-12" db="EMBL/GenBank/DDBJ databases">
        <title>Draft genome of the parsitic nematode Ancylostoma duodenale.</title>
        <authorList>
            <person name="Mitreva M."/>
        </authorList>
    </citation>
    <scope>NUCLEOTIDE SEQUENCE [LARGE SCALE GENOMIC DNA]</scope>
    <source>
        <strain evidence="1 2">Zhejiang</strain>
    </source>
</reference>
<dbReference type="InterPro" id="IPR027145">
    <property type="entry name" value="PWP2"/>
</dbReference>
<gene>
    <name evidence="1" type="ORF">ANCDUO_21824</name>
</gene>
<sequence>MAFVGSIDARLDLDPGRGQADTITRQNAAQNKSFTCMQFSPDSTLLLLAGDSNNFCLYSVADKMLVKKFTITENRSLDGVV</sequence>
<dbReference type="Proteomes" id="UP000054047">
    <property type="component" value="Unassembled WGS sequence"/>
</dbReference>
<dbReference type="OrthoDB" id="5859587at2759"/>
<dbReference type="GO" id="GO:0000462">
    <property type="term" value="P:maturation of SSU-rRNA from tricistronic rRNA transcript (SSU-rRNA, 5.8S rRNA, LSU-rRNA)"/>
    <property type="evidence" value="ECO:0007669"/>
    <property type="project" value="TreeGrafter"/>
</dbReference>
<name>A0A0C2FHQ2_9BILA</name>
<evidence type="ECO:0000313" key="2">
    <source>
        <dbReference type="Proteomes" id="UP000054047"/>
    </source>
</evidence>
<accession>A0A0C2FHQ2</accession>
<dbReference type="PANTHER" id="PTHR19858:SF0">
    <property type="entry name" value="PERIODIC TRYPTOPHAN PROTEIN 2 HOMOLOG"/>
    <property type="match status" value="1"/>
</dbReference>
<evidence type="ECO:0008006" key="3">
    <source>
        <dbReference type="Google" id="ProtNLM"/>
    </source>
</evidence>
<dbReference type="GO" id="GO:0032040">
    <property type="term" value="C:small-subunit processome"/>
    <property type="evidence" value="ECO:0007669"/>
    <property type="project" value="TreeGrafter"/>
</dbReference>
<proteinExistence type="predicted"/>
<organism evidence="1 2">
    <name type="scientific">Ancylostoma duodenale</name>
    <dbReference type="NCBI Taxonomy" id="51022"/>
    <lineage>
        <taxon>Eukaryota</taxon>
        <taxon>Metazoa</taxon>
        <taxon>Ecdysozoa</taxon>
        <taxon>Nematoda</taxon>
        <taxon>Chromadorea</taxon>
        <taxon>Rhabditida</taxon>
        <taxon>Rhabditina</taxon>
        <taxon>Rhabditomorpha</taxon>
        <taxon>Strongyloidea</taxon>
        <taxon>Ancylostomatidae</taxon>
        <taxon>Ancylostomatinae</taxon>
        <taxon>Ancylostoma</taxon>
    </lineage>
</organism>
<dbReference type="InterPro" id="IPR036322">
    <property type="entry name" value="WD40_repeat_dom_sf"/>
</dbReference>
<dbReference type="AlphaFoldDB" id="A0A0C2FHQ2"/>
<dbReference type="EMBL" id="KN762541">
    <property type="protein sequence ID" value="KIH48110.1"/>
    <property type="molecule type" value="Genomic_DNA"/>
</dbReference>
<dbReference type="Gene3D" id="2.130.10.10">
    <property type="entry name" value="YVTN repeat-like/Quinoprotein amine dehydrogenase"/>
    <property type="match status" value="1"/>
</dbReference>
<keyword evidence="2" id="KW-1185">Reference proteome</keyword>
<protein>
    <recommendedName>
        <fullName evidence="3">Anaphase-promoting complex subunit 4 WD40 domain-containing protein</fullName>
    </recommendedName>
</protein>
<dbReference type="InterPro" id="IPR015943">
    <property type="entry name" value="WD40/YVTN_repeat-like_dom_sf"/>
</dbReference>